<organism evidence="2 3">
    <name type="scientific">Rosistilla ulvae</name>
    <dbReference type="NCBI Taxonomy" id="1930277"/>
    <lineage>
        <taxon>Bacteria</taxon>
        <taxon>Pseudomonadati</taxon>
        <taxon>Planctomycetota</taxon>
        <taxon>Planctomycetia</taxon>
        <taxon>Pirellulales</taxon>
        <taxon>Pirellulaceae</taxon>
        <taxon>Rosistilla</taxon>
    </lineage>
</organism>
<name>A0A517LYE6_9BACT</name>
<reference evidence="2 3" key="1">
    <citation type="submission" date="2019-02" db="EMBL/GenBank/DDBJ databases">
        <title>Deep-cultivation of Planctomycetes and their phenomic and genomic characterization uncovers novel biology.</title>
        <authorList>
            <person name="Wiegand S."/>
            <person name="Jogler M."/>
            <person name="Boedeker C."/>
            <person name="Pinto D."/>
            <person name="Vollmers J."/>
            <person name="Rivas-Marin E."/>
            <person name="Kohn T."/>
            <person name="Peeters S.H."/>
            <person name="Heuer A."/>
            <person name="Rast P."/>
            <person name="Oberbeckmann S."/>
            <person name="Bunk B."/>
            <person name="Jeske O."/>
            <person name="Meyerdierks A."/>
            <person name="Storesund J.E."/>
            <person name="Kallscheuer N."/>
            <person name="Luecker S."/>
            <person name="Lage O.M."/>
            <person name="Pohl T."/>
            <person name="Merkel B.J."/>
            <person name="Hornburger P."/>
            <person name="Mueller R.-W."/>
            <person name="Bruemmer F."/>
            <person name="Labrenz M."/>
            <person name="Spormann A.M."/>
            <person name="Op den Camp H."/>
            <person name="Overmann J."/>
            <person name="Amann R."/>
            <person name="Jetten M.S.M."/>
            <person name="Mascher T."/>
            <person name="Medema M.H."/>
            <person name="Devos D.P."/>
            <person name="Kaster A.-K."/>
            <person name="Ovreas L."/>
            <person name="Rohde M."/>
            <person name="Galperin M.Y."/>
            <person name="Jogler C."/>
        </authorList>
    </citation>
    <scope>NUCLEOTIDE SEQUENCE [LARGE SCALE GENOMIC DNA]</scope>
    <source>
        <strain evidence="2 3">EC9</strain>
    </source>
</reference>
<keyword evidence="1" id="KW-1133">Transmembrane helix</keyword>
<evidence type="ECO:0000256" key="1">
    <source>
        <dbReference type="SAM" id="Phobius"/>
    </source>
</evidence>
<sequence length="95" mass="10895">MKFTRNHYFLIGILLILFGIQFRLVDSFVINERCTRALDRVMRKTPVASNDAFSAFAMQVHPNPTKRVRPPRWIGAAMVVSGIVVTLHSFALKRH</sequence>
<dbReference type="EMBL" id="CP036261">
    <property type="protein sequence ID" value="QDS87644.1"/>
    <property type="molecule type" value="Genomic_DNA"/>
</dbReference>
<evidence type="ECO:0000313" key="2">
    <source>
        <dbReference type="EMBL" id="QDS87644.1"/>
    </source>
</evidence>
<accession>A0A517LYE6</accession>
<feature type="transmembrane region" description="Helical" evidence="1">
    <location>
        <begin position="7"/>
        <end position="25"/>
    </location>
</feature>
<dbReference type="AlphaFoldDB" id="A0A517LYE6"/>
<dbReference type="RefSeq" id="WP_145344143.1">
    <property type="nucleotide sequence ID" value="NZ_CP036261.1"/>
</dbReference>
<keyword evidence="3" id="KW-1185">Reference proteome</keyword>
<dbReference type="Proteomes" id="UP000319557">
    <property type="component" value="Chromosome"/>
</dbReference>
<keyword evidence="1" id="KW-0472">Membrane</keyword>
<dbReference type="OrthoDB" id="289134at2"/>
<keyword evidence="1" id="KW-0812">Transmembrane</keyword>
<evidence type="ECO:0000313" key="3">
    <source>
        <dbReference type="Proteomes" id="UP000319557"/>
    </source>
</evidence>
<feature type="transmembrane region" description="Helical" evidence="1">
    <location>
        <begin position="73"/>
        <end position="92"/>
    </location>
</feature>
<gene>
    <name evidence="2" type="ORF">EC9_18230</name>
</gene>
<protein>
    <submittedName>
        <fullName evidence="2">Uncharacterized protein</fullName>
    </submittedName>
</protein>
<proteinExistence type="predicted"/>
<dbReference type="KEGG" id="ruv:EC9_18230"/>